<evidence type="ECO:0000256" key="3">
    <source>
        <dbReference type="ARBA" id="ARBA00022801"/>
    </source>
</evidence>
<keyword evidence="2 5" id="KW-0732">Signal</keyword>
<feature type="domain" description="Glycosyl hydrolase family 30 beta sandwich" evidence="7">
    <location>
        <begin position="445"/>
        <end position="506"/>
    </location>
</feature>
<dbReference type="Pfam" id="PF02055">
    <property type="entry name" value="Glyco_hydro_30"/>
    <property type="match status" value="1"/>
</dbReference>
<name>A0A6M4ME32_9ALTE</name>
<evidence type="ECO:0000256" key="2">
    <source>
        <dbReference type="ARBA" id="ARBA00022729"/>
    </source>
</evidence>
<comment type="similarity">
    <text evidence="1 4">Belongs to the glycosyl hydrolase 30 family.</text>
</comment>
<dbReference type="InterPro" id="IPR033452">
    <property type="entry name" value="GH30_C"/>
</dbReference>
<accession>A0A6M4ME32</accession>
<evidence type="ECO:0000256" key="1">
    <source>
        <dbReference type="ARBA" id="ARBA00005382"/>
    </source>
</evidence>
<keyword evidence="4" id="KW-0326">Glycosidase</keyword>
<dbReference type="PANTHER" id="PTHR11069:SF23">
    <property type="entry name" value="LYSOSOMAL ACID GLUCOSYLCERAMIDASE"/>
    <property type="match status" value="1"/>
</dbReference>
<feature type="chain" id="PRO_5028971997" description="Glycosyl hydrolase" evidence="5">
    <location>
        <begin position="22"/>
        <end position="513"/>
    </location>
</feature>
<dbReference type="InterPro" id="IPR001139">
    <property type="entry name" value="Glyco_hydro_30"/>
</dbReference>
<protein>
    <recommendedName>
        <fullName evidence="10">Glycosyl hydrolase</fullName>
    </recommendedName>
</protein>
<dbReference type="GO" id="GO:0016020">
    <property type="term" value="C:membrane"/>
    <property type="evidence" value="ECO:0007669"/>
    <property type="project" value="GOC"/>
</dbReference>
<dbReference type="AlphaFoldDB" id="A0A6M4ME32"/>
<dbReference type="Gene3D" id="2.60.40.1180">
    <property type="entry name" value="Golgi alpha-mannosidase II"/>
    <property type="match status" value="1"/>
</dbReference>
<feature type="signal peptide" evidence="5">
    <location>
        <begin position="1"/>
        <end position="21"/>
    </location>
</feature>
<dbReference type="GO" id="GO:0006680">
    <property type="term" value="P:glucosylceramide catabolic process"/>
    <property type="evidence" value="ECO:0007669"/>
    <property type="project" value="TreeGrafter"/>
</dbReference>
<feature type="domain" description="Glycosyl hydrolase family 30 TIM-barrel" evidence="6">
    <location>
        <begin position="88"/>
        <end position="442"/>
    </location>
</feature>
<evidence type="ECO:0000313" key="8">
    <source>
        <dbReference type="EMBL" id="QJR81363.1"/>
    </source>
</evidence>
<dbReference type="InterPro" id="IPR017853">
    <property type="entry name" value="GH"/>
</dbReference>
<organism evidence="8 9">
    <name type="scientific">Alteromonas pelagimontana</name>
    <dbReference type="NCBI Taxonomy" id="1858656"/>
    <lineage>
        <taxon>Bacteria</taxon>
        <taxon>Pseudomonadati</taxon>
        <taxon>Pseudomonadota</taxon>
        <taxon>Gammaproteobacteria</taxon>
        <taxon>Alteromonadales</taxon>
        <taxon>Alteromonadaceae</taxon>
        <taxon>Alteromonas/Salinimonas group</taxon>
        <taxon>Alteromonas</taxon>
    </lineage>
</organism>
<dbReference type="RefSeq" id="WP_075607346.1">
    <property type="nucleotide sequence ID" value="NZ_CP052766.1"/>
</dbReference>
<sequence>MVYRRLKIASFISVLCASASAVGNSPASVWISSEYQPNAAQWFTDPWSDKEIPYQLSEQPALEWQKGASQEPDYGVTVDAAQTYQTVLGVGSSLEHATVYNIRKNKTPQEQYEVLRALIHPTDGIGMNLFRITIGTSDFSNGTMASPKPAPADGWYSFQDTPQSKVSLERHESLGIIDTLKMAIKVGEDSNNPVRFVASPWSPPAWMREGNSMVRGGAIKESALDAWADYMRKTVEAYQQAGIPIYALTLQNERAFEPEAYPGMKISGALERKMLEKLYENFHNIGGKFGEEISIKLWTLDHNFVYADEAIAQIDALKKAGKSNYLDGVAFHHYDGDSSAMAKVHHAHPDKDVIFTEGSVWGIGGGNPNRGLQSVIRHFQHWSTAYIGWVTMLNQDVELANNSPYDALGKVGPTLLIQEKGTSKQWYRTPEYYLIGQLSRFIKRGAVRIGSQADALDGVYQVAFKNPDKSIVVILSNANNAPVSAGVNANGQSVTTDIPANSLITLRWQPDAM</sequence>
<proteinExistence type="inferred from homology"/>
<dbReference type="InterPro" id="IPR013780">
    <property type="entry name" value="Glyco_hydro_b"/>
</dbReference>
<evidence type="ECO:0000256" key="4">
    <source>
        <dbReference type="RuleBase" id="RU361188"/>
    </source>
</evidence>
<dbReference type="Proteomes" id="UP000219285">
    <property type="component" value="Chromosome"/>
</dbReference>
<reference evidence="8 9" key="2">
    <citation type="submission" date="2020-04" db="EMBL/GenBank/DDBJ databases">
        <title>Complete genome sequence of Alteromonas pelagimontana 5.12T.</title>
        <authorList>
            <person name="Sinha R.K."/>
            <person name="Krishnan K.P."/>
            <person name="Kurian J.P."/>
        </authorList>
    </citation>
    <scope>NUCLEOTIDE SEQUENCE [LARGE SCALE GENOMIC DNA]</scope>
    <source>
        <strain evidence="8 9">5.12</strain>
    </source>
</reference>
<reference evidence="9" key="1">
    <citation type="submission" date="2014-12" db="EMBL/GenBank/DDBJ databases">
        <title>Complete genome sequence of a multi-drug resistant Klebsiella pneumoniae.</title>
        <authorList>
            <person name="Hua X."/>
            <person name="Chen Q."/>
            <person name="Li X."/>
            <person name="Feng Y."/>
            <person name="Ruan Z."/>
            <person name="Yu Y."/>
        </authorList>
    </citation>
    <scope>NUCLEOTIDE SEQUENCE [LARGE SCALE GENOMIC DNA]</scope>
    <source>
        <strain evidence="9">5.12</strain>
    </source>
</reference>
<dbReference type="Pfam" id="PF17189">
    <property type="entry name" value="Glyco_hydro_30C"/>
    <property type="match status" value="1"/>
</dbReference>
<gene>
    <name evidence="8" type="ORF">CA267_011530</name>
</gene>
<keyword evidence="9" id="KW-1185">Reference proteome</keyword>
<evidence type="ECO:0000259" key="7">
    <source>
        <dbReference type="Pfam" id="PF17189"/>
    </source>
</evidence>
<evidence type="ECO:0000259" key="6">
    <source>
        <dbReference type="Pfam" id="PF02055"/>
    </source>
</evidence>
<dbReference type="PANTHER" id="PTHR11069">
    <property type="entry name" value="GLUCOSYLCERAMIDASE"/>
    <property type="match status" value="1"/>
</dbReference>
<keyword evidence="3 4" id="KW-0378">Hydrolase</keyword>
<evidence type="ECO:0008006" key="10">
    <source>
        <dbReference type="Google" id="ProtNLM"/>
    </source>
</evidence>
<dbReference type="InterPro" id="IPR033453">
    <property type="entry name" value="Glyco_hydro_30_TIM-barrel"/>
</dbReference>
<dbReference type="SUPFAM" id="SSF51011">
    <property type="entry name" value="Glycosyl hydrolase domain"/>
    <property type="match status" value="1"/>
</dbReference>
<dbReference type="OrthoDB" id="9806701at2"/>
<dbReference type="Gene3D" id="3.20.20.80">
    <property type="entry name" value="Glycosidases"/>
    <property type="match status" value="1"/>
</dbReference>
<dbReference type="EMBL" id="CP052766">
    <property type="protein sequence ID" value="QJR81363.1"/>
    <property type="molecule type" value="Genomic_DNA"/>
</dbReference>
<dbReference type="KEGG" id="apel:CA267_011530"/>
<dbReference type="GO" id="GO:0004348">
    <property type="term" value="F:glucosylceramidase activity"/>
    <property type="evidence" value="ECO:0007669"/>
    <property type="project" value="InterPro"/>
</dbReference>
<evidence type="ECO:0000313" key="9">
    <source>
        <dbReference type="Proteomes" id="UP000219285"/>
    </source>
</evidence>
<dbReference type="SUPFAM" id="SSF51445">
    <property type="entry name" value="(Trans)glycosidases"/>
    <property type="match status" value="1"/>
</dbReference>
<evidence type="ECO:0000256" key="5">
    <source>
        <dbReference type="SAM" id="SignalP"/>
    </source>
</evidence>